<reference evidence="1 2" key="1">
    <citation type="submission" date="2024-06" db="EMBL/GenBank/DDBJ databases">
        <authorList>
            <person name="Kraege A."/>
            <person name="Thomma B."/>
        </authorList>
    </citation>
    <scope>NUCLEOTIDE SEQUENCE [LARGE SCALE GENOMIC DNA]</scope>
</reference>
<dbReference type="Proteomes" id="UP001497392">
    <property type="component" value="Unassembled WGS sequence"/>
</dbReference>
<sequence>MPTRGAASIAQLSYSKPDVAHKSVQQHLWTGLKATDLHMPACPQRSAVVAAHQQQLQKEAAESQWATTSRTVAEIASQGAVGGACKREGCRPAAKGGQPAQIGRKAVGECSQLLDKTWMQIGLRK</sequence>
<protein>
    <submittedName>
        <fullName evidence="1">G2642 protein</fullName>
    </submittedName>
</protein>
<gene>
    <name evidence="1" type="primary">g2642</name>
    <name evidence="1" type="ORF">VP750_LOCUS2260</name>
</gene>
<keyword evidence="2" id="KW-1185">Reference proteome</keyword>
<comment type="caution">
    <text evidence="1">The sequence shown here is derived from an EMBL/GenBank/DDBJ whole genome shotgun (WGS) entry which is preliminary data.</text>
</comment>
<evidence type="ECO:0000313" key="1">
    <source>
        <dbReference type="EMBL" id="CAL5220601.1"/>
    </source>
</evidence>
<organism evidence="1 2">
    <name type="scientific">Coccomyxa viridis</name>
    <dbReference type="NCBI Taxonomy" id="1274662"/>
    <lineage>
        <taxon>Eukaryota</taxon>
        <taxon>Viridiplantae</taxon>
        <taxon>Chlorophyta</taxon>
        <taxon>core chlorophytes</taxon>
        <taxon>Trebouxiophyceae</taxon>
        <taxon>Trebouxiophyceae incertae sedis</taxon>
        <taxon>Coccomyxaceae</taxon>
        <taxon>Coccomyxa</taxon>
    </lineage>
</organism>
<dbReference type="EMBL" id="CAXHTA020000004">
    <property type="protein sequence ID" value="CAL5220601.1"/>
    <property type="molecule type" value="Genomic_DNA"/>
</dbReference>
<name>A0ABP1FMJ3_9CHLO</name>
<evidence type="ECO:0000313" key="2">
    <source>
        <dbReference type="Proteomes" id="UP001497392"/>
    </source>
</evidence>
<proteinExistence type="predicted"/>
<accession>A0ABP1FMJ3</accession>